<gene>
    <name evidence="6" type="ORF">GCM10025790_16220</name>
</gene>
<dbReference type="InterPro" id="IPR036388">
    <property type="entry name" value="WH-like_DNA-bd_sf"/>
</dbReference>
<dbReference type="EMBL" id="BAABLW010000007">
    <property type="protein sequence ID" value="GAA4920800.1"/>
    <property type="molecule type" value="Genomic_DNA"/>
</dbReference>
<dbReference type="Pfam" id="PF07729">
    <property type="entry name" value="FCD"/>
    <property type="match status" value="1"/>
</dbReference>
<keyword evidence="2" id="KW-0238">DNA-binding</keyword>
<dbReference type="InterPro" id="IPR000524">
    <property type="entry name" value="Tscrpt_reg_HTH_GntR"/>
</dbReference>
<feature type="domain" description="HTH gntR-type" evidence="5">
    <location>
        <begin position="241"/>
        <end position="311"/>
    </location>
</feature>
<evidence type="ECO:0000256" key="1">
    <source>
        <dbReference type="ARBA" id="ARBA00023015"/>
    </source>
</evidence>
<evidence type="ECO:0000256" key="2">
    <source>
        <dbReference type="ARBA" id="ARBA00023125"/>
    </source>
</evidence>
<keyword evidence="7" id="KW-1185">Reference proteome</keyword>
<evidence type="ECO:0000313" key="6">
    <source>
        <dbReference type="EMBL" id="GAA4920800.1"/>
    </source>
</evidence>
<keyword evidence="3" id="KW-0804">Transcription</keyword>
<evidence type="ECO:0000256" key="3">
    <source>
        <dbReference type="ARBA" id="ARBA00023163"/>
    </source>
</evidence>
<dbReference type="SUPFAM" id="SSF48008">
    <property type="entry name" value="GntR ligand-binding domain-like"/>
    <property type="match status" value="1"/>
</dbReference>
<organism evidence="6 7">
    <name type="scientific">Nesterenkonia rhizosphaerae</name>
    <dbReference type="NCBI Taxonomy" id="1348272"/>
    <lineage>
        <taxon>Bacteria</taxon>
        <taxon>Bacillati</taxon>
        <taxon>Actinomycetota</taxon>
        <taxon>Actinomycetes</taxon>
        <taxon>Micrococcales</taxon>
        <taxon>Micrococcaceae</taxon>
        <taxon>Nesterenkonia</taxon>
    </lineage>
</organism>
<dbReference type="InterPro" id="IPR011711">
    <property type="entry name" value="GntR_C"/>
</dbReference>
<evidence type="ECO:0000259" key="5">
    <source>
        <dbReference type="PROSITE" id="PS50949"/>
    </source>
</evidence>
<name>A0ABP9G610_9MICC</name>
<dbReference type="PANTHER" id="PTHR43537:SF24">
    <property type="entry name" value="GLUCONATE OPERON TRANSCRIPTIONAL REPRESSOR"/>
    <property type="match status" value="1"/>
</dbReference>
<dbReference type="Gene3D" id="1.20.120.530">
    <property type="entry name" value="GntR ligand-binding domain-like"/>
    <property type="match status" value="1"/>
</dbReference>
<dbReference type="InterPro" id="IPR008920">
    <property type="entry name" value="TF_FadR/GntR_C"/>
</dbReference>
<reference evidence="7" key="1">
    <citation type="journal article" date="2019" name="Int. J. Syst. Evol. Microbiol.">
        <title>The Global Catalogue of Microorganisms (GCM) 10K type strain sequencing project: providing services to taxonomists for standard genome sequencing and annotation.</title>
        <authorList>
            <consortium name="The Broad Institute Genomics Platform"/>
            <consortium name="The Broad Institute Genome Sequencing Center for Infectious Disease"/>
            <person name="Wu L."/>
            <person name="Ma J."/>
        </authorList>
    </citation>
    <scope>NUCLEOTIDE SEQUENCE [LARGE SCALE GENOMIC DNA]</scope>
    <source>
        <strain evidence="7">JCM 19129</strain>
    </source>
</reference>
<dbReference type="RefSeq" id="WP_345477546.1">
    <property type="nucleotide sequence ID" value="NZ_BAABLW010000007.1"/>
</dbReference>
<evidence type="ECO:0000256" key="4">
    <source>
        <dbReference type="SAM" id="MobiDB-lite"/>
    </source>
</evidence>
<accession>A0ABP9G610</accession>
<feature type="region of interest" description="Disordered" evidence="4">
    <location>
        <begin position="132"/>
        <end position="151"/>
    </location>
</feature>
<dbReference type="PANTHER" id="PTHR43537">
    <property type="entry name" value="TRANSCRIPTIONAL REGULATOR, GNTR FAMILY"/>
    <property type="match status" value="1"/>
</dbReference>
<evidence type="ECO:0000313" key="7">
    <source>
        <dbReference type="Proteomes" id="UP001500368"/>
    </source>
</evidence>
<dbReference type="Proteomes" id="UP001500368">
    <property type="component" value="Unassembled WGS sequence"/>
</dbReference>
<dbReference type="SMART" id="SM00895">
    <property type="entry name" value="FCD"/>
    <property type="match status" value="1"/>
</dbReference>
<keyword evidence="1" id="KW-0805">Transcription regulation</keyword>
<sequence>MQTVVRGRPRVQDTADDIVASVLATAGPRVGGTEFSTRRIAELTGLSQTLVSRAVRRIRHPGQSTQRHAAPTAASPAAQRLRLMDFRVEYPRITLQFGTSASAAAPARRRFERRATALMAALWVSGAAAWTDPPRNSAAEPPSAEPSSLRAQWSPGADWEEFLAAVAALLDRCEPSEAALPGSLLRLLAARAGRGLLGVHWRAETESSGTDPIFDSNLLAVMEYPAPDRSPANRWLPRMELSATEQLAIALRKEMINSGFRPGDRLRPALFAQRLGLPPATVRTAMRQLADDGLLVQSSTGAASSTFRIPRVTGADVIDLYASRLHVGMVLLRACAAQPRHRLLPARLALGALEAAAAQGTRADVGEADLRFQQELAEASGLRQSARSFHALTLRVRMFIAVLQLDYTPAVDRLLRDDRRILTAVLEGRGDGAVRLWRGKLDNAVRHMSALAPESFDAALWDRLTR</sequence>
<dbReference type="PROSITE" id="PS50949">
    <property type="entry name" value="HTH_GNTR"/>
    <property type="match status" value="1"/>
</dbReference>
<dbReference type="InterPro" id="IPR036390">
    <property type="entry name" value="WH_DNA-bd_sf"/>
</dbReference>
<dbReference type="Gene3D" id="1.10.10.10">
    <property type="entry name" value="Winged helix-like DNA-binding domain superfamily/Winged helix DNA-binding domain"/>
    <property type="match status" value="1"/>
</dbReference>
<protein>
    <recommendedName>
        <fullName evidence="5">HTH gntR-type domain-containing protein</fullName>
    </recommendedName>
</protein>
<proteinExistence type="predicted"/>
<feature type="compositionally biased region" description="Low complexity" evidence="4">
    <location>
        <begin position="137"/>
        <end position="148"/>
    </location>
</feature>
<dbReference type="SUPFAM" id="SSF46785">
    <property type="entry name" value="Winged helix' DNA-binding domain"/>
    <property type="match status" value="1"/>
</dbReference>
<comment type="caution">
    <text evidence="6">The sequence shown here is derived from an EMBL/GenBank/DDBJ whole genome shotgun (WGS) entry which is preliminary data.</text>
</comment>